<sequence length="242" mass="27303">MEHTQAASLERPLRLLTYLTTAIALPLNIAATIISIENQYYRRWGMRHVTAYCFIFIPLALTVVTSSASLICMRKQGKGPRTWHFRALDLAAVCAYFAVLVPCWALEIREFNTGGFGLLTGYLTAPMIINMFIHMYFLFKDLKFRSTVDALLGNPRCQQCPNCQAKFTTGTSQVVTSKGYSLLRGEDYLDVEADPIQYRDSEDFLGEGAERAERGESTFHTEQPEQAKAAENSGERKEMMDV</sequence>
<reference evidence="3" key="1">
    <citation type="submission" date="2019-04" db="EMBL/GenBank/DDBJ databases">
        <title>Sequencing of skin fungus with MAO and IRED activity.</title>
        <authorList>
            <person name="Marsaioli A.J."/>
            <person name="Bonatto J.M.C."/>
            <person name="Reis Junior O."/>
        </authorList>
    </citation>
    <scope>NUCLEOTIDE SEQUENCE</scope>
    <source>
        <strain evidence="3">30M1</strain>
    </source>
</reference>
<comment type="caution">
    <text evidence="3">The sequence shown here is derived from an EMBL/GenBank/DDBJ whole genome shotgun (WGS) entry which is preliminary data.</text>
</comment>
<accession>A0A9P4W7S5</accession>
<evidence type="ECO:0000313" key="4">
    <source>
        <dbReference type="Proteomes" id="UP000801428"/>
    </source>
</evidence>
<name>A0A9P4W7S5_CURKU</name>
<feature type="region of interest" description="Disordered" evidence="1">
    <location>
        <begin position="203"/>
        <end position="242"/>
    </location>
</feature>
<dbReference type="OrthoDB" id="5241710at2759"/>
<evidence type="ECO:0000313" key="3">
    <source>
        <dbReference type="EMBL" id="KAF2995253.1"/>
    </source>
</evidence>
<evidence type="ECO:0000256" key="2">
    <source>
        <dbReference type="SAM" id="Phobius"/>
    </source>
</evidence>
<feature type="transmembrane region" description="Helical" evidence="2">
    <location>
        <begin position="119"/>
        <end position="139"/>
    </location>
</feature>
<evidence type="ECO:0000256" key="1">
    <source>
        <dbReference type="SAM" id="MobiDB-lite"/>
    </source>
</evidence>
<feature type="transmembrane region" description="Helical" evidence="2">
    <location>
        <begin position="15"/>
        <end position="36"/>
    </location>
</feature>
<keyword evidence="2" id="KW-1133">Transmembrane helix</keyword>
<feature type="transmembrane region" description="Helical" evidence="2">
    <location>
        <begin position="48"/>
        <end position="73"/>
    </location>
</feature>
<feature type="compositionally biased region" description="Basic and acidic residues" evidence="1">
    <location>
        <begin position="233"/>
        <end position="242"/>
    </location>
</feature>
<feature type="compositionally biased region" description="Basic and acidic residues" evidence="1">
    <location>
        <begin position="203"/>
        <end position="225"/>
    </location>
</feature>
<dbReference type="AlphaFoldDB" id="A0A9P4W7S5"/>
<keyword evidence="2" id="KW-0472">Membrane</keyword>
<protein>
    <submittedName>
        <fullName evidence="3">Uncharacterized protein</fullName>
    </submittedName>
</protein>
<proteinExistence type="predicted"/>
<dbReference type="Proteomes" id="UP000801428">
    <property type="component" value="Unassembled WGS sequence"/>
</dbReference>
<keyword evidence="4" id="KW-1185">Reference proteome</keyword>
<feature type="transmembrane region" description="Helical" evidence="2">
    <location>
        <begin position="85"/>
        <end position="107"/>
    </location>
</feature>
<keyword evidence="2" id="KW-0812">Transmembrane</keyword>
<organism evidence="3 4">
    <name type="scientific">Curvularia kusanoi</name>
    <name type="common">Cochliobolus kusanoi</name>
    <dbReference type="NCBI Taxonomy" id="90978"/>
    <lineage>
        <taxon>Eukaryota</taxon>
        <taxon>Fungi</taxon>
        <taxon>Dikarya</taxon>
        <taxon>Ascomycota</taxon>
        <taxon>Pezizomycotina</taxon>
        <taxon>Dothideomycetes</taxon>
        <taxon>Pleosporomycetidae</taxon>
        <taxon>Pleosporales</taxon>
        <taxon>Pleosporineae</taxon>
        <taxon>Pleosporaceae</taxon>
        <taxon>Curvularia</taxon>
    </lineage>
</organism>
<gene>
    <name evidence="3" type="ORF">E8E13_003467</name>
</gene>
<dbReference type="EMBL" id="SWKU01000034">
    <property type="protein sequence ID" value="KAF2995253.1"/>
    <property type="molecule type" value="Genomic_DNA"/>
</dbReference>